<dbReference type="AlphaFoldDB" id="A0A0E9VN67"/>
<feature type="compositionally biased region" description="Polar residues" evidence="1">
    <location>
        <begin position="1"/>
        <end position="12"/>
    </location>
</feature>
<dbReference type="EMBL" id="GBXM01029121">
    <property type="protein sequence ID" value="JAH79456.1"/>
    <property type="molecule type" value="Transcribed_RNA"/>
</dbReference>
<evidence type="ECO:0000313" key="2">
    <source>
        <dbReference type="EMBL" id="JAH79456.1"/>
    </source>
</evidence>
<feature type="region of interest" description="Disordered" evidence="1">
    <location>
        <begin position="1"/>
        <end position="32"/>
    </location>
</feature>
<sequence>MAAHSCSHSTPGRGSASVIPSAQLPPLQHSSQ</sequence>
<name>A0A0E9VN67_ANGAN</name>
<reference evidence="2" key="2">
    <citation type="journal article" date="2015" name="Fish Shellfish Immunol.">
        <title>Early steps in the European eel (Anguilla anguilla)-Vibrio vulnificus interaction in the gills: Role of the RtxA13 toxin.</title>
        <authorList>
            <person name="Callol A."/>
            <person name="Pajuelo D."/>
            <person name="Ebbesson L."/>
            <person name="Teles M."/>
            <person name="MacKenzie S."/>
            <person name="Amaro C."/>
        </authorList>
    </citation>
    <scope>NUCLEOTIDE SEQUENCE</scope>
</reference>
<protein>
    <submittedName>
        <fullName evidence="2">Uncharacterized protein</fullName>
    </submittedName>
</protein>
<reference evidence="2" key="1">
    <citation type="submission" date="2014-11" db="EMBL/GenBank/DDBJ databases">
        <authorList>
            <person name="Amaro Gonzalez C."/>
        </authorList>
    </citation>
    <scope>NUCLEOTIDE SEQUENCE</scope>
</reference>
<evidence type="ECO:0000256" key="1">
    <source>
        <dbReference type="SAM" id="MobiDB-lite"/>
    </source>
</evidence>
<accession>A0A0E9VN67</accession>
<organism evidence="2">
    <name type="scientific">Anguilla anguilla</name>
    <name type="common">European freshwater eel</name>
    <name type="synonym">Muraena anguilla</name>
    <dbReference type="NCBI Taxonomy" id="7936"/>
    <lineage>
        <taxon>Eukaryota</taxon>
        <taxon>Metazoa</taxon>
        <taxon>Chordata</taxon>
        <taxon>Craniata</taxon>
        <taxon>Vertebrata</taxon>
        <taxon>Euteleostomi</taxon>
        <taxon>Actinopterygii</taxon>
        <taxon>Neopterygii</taxon>
        <taxon>Teleostei</taxon>
        <taxon>Anguilliformes</taxon>
        <taxon>Anguillidae</taxon>
        <taxon>Anguilla</taxon>
    </lineage>
</organism>
<proteinExistence type="predicted"/>